<dbReference type="SUPFAM" id="SSF46785">
    <property type="entry name" value="Winged helix' DNA-binding domain"/>
    <property type="match status" value="1"/>
</dbReference>
<dbReference type="InterPro" id="IPR036388">
    <property type="entry name" value="WH-like_DNA-bd_sf"/>
</dbReference>
<feature type="region of interest" description="Disordered" evidence="10">
    <location>
        <begin position="1"/>
        <end position="21"/>
    </location>
</feature>
<keyword evidence="5" id="KW-0238">DNA-binding</keyword>
<comment type="similarity">
    <text evidence="2">Belongs to the TFIIF beta subunit family.</text>
</comment>
<feature type="region of interest" description="Disordered" evidence="10">
    <location>
        <begin position="326"/>
        <end position="373"/>
    </location>
</feature>
<accession>A0A507BEA6</accession>
<dbReference type="InterPro" id="IPR003196">
    <property type="entry name" value="TFIIF_beta"/>
</dbReference>
<dbReference type="InterPro" id="IPR011039">
    <property type="entry name" value="TFIIF_interaction"/>
</dbReference>
<evidence type="ECO:0000259" key="11">
    <source>
        <dbReference type="Pfam" id="PF02270"/>
    </source>
</evidence>
<reference evidence="13 14" key="1">
    <citation type="submission" date="2019-06" db="EMBL/GenBank/DDBJ databases">
        <title>Draft genome sequence of the filamentous fungus Phialemoniopsis curvata isolated from diesel fuel.</title>
        <authorList>
            <person name="Varaljay V.A."/>
            <person name="Lyon W.J."/>
            <person name="Crouch A.L."/>
            <person name="Drake C.E."/>
            <person name="Hollomon J.M."/>
            <person name="Nadeau L.J."/>
            <person name="Nunn H.S."/>
            <person name="Stevenson B.S."/>
            <person name="Bojanowski C.L."/>
            <person name="Crookes-Goodson W.J."/>
        </authorList>
    </citation>
    <scope>NUCLEOTIDE SEQUENCE [LARGE SCALE GENOMIC DNA]</scope>
    <source>
        <strain evidence="13 14">D216</strain>
    </source>
</reference>
<dbReference type="GeneID" id="41971754"/>
<evidence type="ECO:0000256" key="1">
    <source>
        <dbReference type="ARBA" id="ARBA00004123"/>
    </source>
</evidence>
<evidence type="ECO:0000259" key="12">
    <source>
        <dbReference type="Pfam" id="PF17683"/>
    </source>
</evidence>
<keyword evidence="7" id="KW-0539">Nucleus</keyword>
<evidence type="ECO:0000256" key="8">
    <source>
        <dbReference type="ARBA" id="ARBA00081473"/>
    </source>
</evidence>
<dbReference type="RefSeq" id="XP_030997320.1">
    <property type="nucleotide sequence ID" value="XM_031138704.1"/>
</dbReference>
<dbReference type="PANTHER" id="PTHR10445:SF0">
    <property type="entry name" value="GENERAL TRANSCRIPTION FACTOR IIF SUBUNIT 2"/>
    <property type="match status" value="1"/>
</dbReference>
<proteinExistence type="inferred from homology"/>
<dbReference type="SUPFAM" id="SSF50916">
    <property type="entry name" value="Rap30/74 interaction domains"/>
    <property type="match status" value="1"/>
</dbReference>
<dbReference type="InterPro" id="IPR040450">
    <property type="entry name" value="TFIIF_beta_HTH"/>
</dbReference>
<evidence type="ECO:0000256" key="6">
    <source>
        <dbReference type="ARBA" id="ARBA00023163"/>
    </source>
</evidence>
<dbReference type="CDD" id="cd07980">
    <property type="entry name" value="TFIIF_beta"/>
    <property type="match status" value="1"/>
</dbReference>
<dbReference type="AlphaFoldDB" id="A0A507BEA6"/>
<dbReference type="GO" id="GO:0003677">
    <property type="term" value="F:DNA binding"/>
    <property type="evidence" value="ECO:0007669"/>
    <property type="project" value="UniProtKB-KW"/>
</dbReference>
<comment type="subcellular location">
    <subcellularLocation>
        <location evidence="1">Nucleus</location>
    </subcellularLocation>
</comment>
<dbReference type="GO" id="GO:0006367">
    <property type="term" value="P:transcription initiation at RNA polymerase II promoter"/>
    <property type="evidence" value="ECO:0007669"/>
    <property type="project" value="InterPro"/>
</dbReference>
<evidence type="ECO:0000256" key="3">
    <source>
        <dbReference type="ARBA" id="ARBA00021453"/>
    </source>
</evidence>
<evidence type="ECO:0000256" key="4">
    <source>
        <dbReference type="ARBA" id="ARBA00023015"/>
    </source>
</evidence>
<evidence type="ECO:0000313" key="13">
    <source>
        <dbReference type="EMBL" id="TPX15609.1"/>
    </source>
</evidence>
<evidence type="ECO:0000256" key="10">
    <source>
        <dbReference type="SAM" id="MobiDB-lite"/>
    </source>
</evidence>
<dbReference type="EMBL" id="SKBQ01000020">
    <property type="protein sequence ID" value="TPX15609.1"/>
    <property type="molecule type" value="Genomic_DNA"/>
</dbReference>
<evidence type="ECO:0000256" key="7">
    <source>
        <dbReference type="ARBA" id="ARBA00023242"/>
    </source>
</evidence>
<dbReference type="FunCoup" id="A0A507BEA6">
    <property type="interactions" value="476"/>
</dbReference>
<dbReference type="STRING" id="1093900.A0A507BEA6"/>
<evidence type="ECO:0000313" key="14">
    <source>
        <dbReference type="Proteomes" id="UP000319257"/>
    </source>
</evidence>
<dbReference type="InterPro" id="IPR040504">
    <property type="entry name" value="TFIIF_beta_N"/>
</dbReference>
<dbReference type="FunFam" id="1.10.10.10:FF:000035">
    <property type="entry name" value="General transcription factor IIF subunit 2"/>
    <property type="match status" value="1"/>
</dbReference>
<dbReference type="Pfam" id="PF02270">
    <property type="entry name" value="TFIIF_beta"/>
    <property type="match status" value="1"/>
</dbReference>
<organism evidence="13 14">
    <name type="scientific">Thyridium curvatum</name>
    <dbReference type="NCBI Taxonomy" id="1093900"/>
    <lineage>
        <taxon>Eukaryota</taxon>
        <taxon>Fungi</taxon>
        <taxon>Dikarya</taxon>
        <taxon>Ascomycota</taxon>
        <taxon>Pezizomycotina</taxon>
        <taxon>Sordariomycetes</taxon>
        <taxon>Sordariomycetidae</taxon>
        <taxon>Thyridiales</taxon>
        <taxon>Thyridiaceae</taxon>
        <taxon>Thyridium</taxon>
    </lineage>
</organism>
<feature type="compositionally biased region" description="Basic and acidic residues" evidence="10">
    <location>
        <begin position="159"/>
        <end position="170"/>
    </location>
</feature>
<comment type="caution">
    <text evidence="13">The sequence shown here is derived from an EMBL/GenBank/DDBJ whole genome shotgun (WGS) entry which is preliminary data.</text>
</comment>
<evidence type="ECO:0000256" key="9">
    <source>
        <dbReference type="ARBA" id="ARBA00081863"/>
    </source>
</evidence>
<keyword evidence="14" id="KW-1185">Reference proteome</keyword>
<dbReference type="InParanoid" id="A0A507BEA6"/>
<protein>
    <recommendedName>
        <fullName evidence="3">Transcription initiation factor IIF subunit beta</fullName>
    </recommendedName>
    <alternativeName>
        <fullName evidence="9">TFIIF medium subunit</fullName>
    </alternativeName>
    <alternativeName>
        <fullName evidence="8">TFIIF-beta</fullName>
    </alternativeName>
</protein>
<feature type="compositionally biased region" description="Basic and acidic residues" evidence="10">
    <location>
        <begin position="330"/>
        <end position="341"/>
    </location>
</feature>
<dbReference type="Gene3D" id="1.10.10.10">
    <property type="entry name" value="Winged helix-like DNA-binding domain superfamily/Winged helix DNA-binding domain"/>
    <property type="match status" value="1"/>
</dbReference>
<keyword evidence="6" id="KW-0804">Transcription</keyword>
<feature type="compositionally biased region" description="Acidic residues" evidence="10">
    <location>
        <begin position="353"/>
        <end position="363"/>
    </location>
</feature>
<feature type="domain" description="TFIIF beta subunit N-terminal" evidence="12">
    <location>
        <begin position="48"/>
        <end position="205"/>
    </location>
</feature>
<evidence type="ECO:0000256" key="5">
    <source>
        <dbReference type="ARBA" id="ARBA00023125"/>
    </source>
</evidence>
<keyword evidence="4" id="KW-0805">Transcription regulation</keyword>
<sequence length="373" mass="42612">MADAVQIKASPDAEGNSPMPAPMEEDIYEDAGDLEFYDNTLPNDPHGTMYLARVPQYVWEAWDKLDDDAEIQIGTIRHWFDTGKDGNPDTSKPRMRLLLRNDLGNHQGIPKEYELDTQPSTVKSTFVFNERDLPGYKARNKVRAEAAANGIPAHLLRQSQRDNKPEENHSHGRRRGRRQEYFRKAIPKKTAIAGRIKHEMNCAPVKNPESEFILNTRAIEAMKPKKSVEFGELKSGSRIMPGSITNHESSFNFIKTAPLQPKVKKTELKTARMPENELFDEIFRAFTEFNYYSLKALRQRIPQPEIYLRQTLEKVADLHRSGPFANHWQLKPEHRRNDSKADQTVAPVSTVDADADDGEDEDADIKMEDVMPS</sequence>
<dbReference type="Pfam" id="PF17683">
    <property type="entry name" value="TFIIF_beta_N"/>
    <property type="match status" value="1"/>
</dbReference>
<name>A0A507BEA6_9PEZI</name>
<evidence type="ECO:0000256" key="2">
    <source>
        <dbReference type="ARBA" id="ARBA00009543"/>
    </source>
</evidence>
<feature type="region of interest" description="Disordered" evidence="10">
    <location>
        <begin position="151"/>
        <end position="180"/>
    </location>
</feature>
<feature type="compositionally biased region" description="Basic and acidic residues" evidence="10">
    <location>
        <begin position="364"/>
        <end position="373"/>
    </location>
</feature>
<dbReference type="PANTHER" id="PTHR10445">
    <property type="entry name" value="GENERAL TRANSCRIPTION FACTOR IIF SUBUNIT 2"/>
    <property type="match status" value="1"/>
</dbReference>
<dbReference type="Proteomes" id="UP000319257">
    <property type="component" value="Unassembled WGS sequence"/>
</dbReference>
<gene>
    <name evidence="13" type="ORF">E0L32_004307</name>
</gene>
<feature type="domain" description="TFIIF beta subunit HTH" evidence="11">
    <location>
        <begin position="271"/>
        <end position="335"/>
    </location>
</feature>
<dbReference type="GO" id="GO:0005674">
    <property type="term" value="C:transcription factor TFIIF complex"/>
    <property type="evidence" value="ECO:0007669"/>
    <property type="project" value="InterPro"/>
</dbReference>
<dbReference type="OrthoDB" id="26094at2759"/>
<dbReference type="InterPro" id="IPR036390">
    <property type="entry name" value="WH_DNA-bd_sf"/>
</dbReference>